<dbReference type="SUPFAM" id="SSF46785">
    <property type="entry name" value="Winged helix' DNA-binding domain"/>
    <property type="match status" value="1"/>
</dbReference>
<evidence type="ECO:0000259" key="7">
    <source>
        <dbReference type="PROSITE" id="PS51000"/>
    </source>
</evidence>
<evidence type="ECO:0000313" key="9">
    <source>
        <dbReference type="Proteomes" id="UP001555826"/>
    </source>
</evidence>
<dbReference type="SMART" id="SM01134">
    <property type="entry name" value="DeoRC"/>
    <property type="match status" value="1"/>
</dbReference>
<dbReference type="InterPro" id="IPR050313">
    <property type="entry name" value="Carb_Metab_HTH_regulators"/>
</dbReference>
<keyword evidence="4 8" id="KW-0238">DNA-binding</keyword>
<dbReference type="PROSITE" id="PS51000">
    <property type="entry name" value="HTH_DEOR_2"/>
    <property type="match status" value="1"/>
</dbReference>
<proteinExistence type="predicted"/>
<dbReference type="Gene3D" id="1.10.10.10">
    <property type="entry name" value="Winged helix-like DNA-binding domain superfamily/Winged helix DNA-binding domain"/>
    <property type="match status" value="1"/>
</dbReference>
<evidence type="ECO:0000256" key="3">
    <source>
        <dbReference type="ARBA" id="ARBA00023015"/>
    </source>
</evidence>
<dbReference type="InterPro" id="IPR001034">
    <property type="entry name" value="DeoR_HTH"/>
</dbReference>
<dbReference type="Proteomes" id="UP001555826">
    <property type="component" value="Unassembled WGS sequence"/>
</dbReference>
<dbReference type="PROSITE" id="PS00894">
    <property type="entry name" value="HTH_DEOR_1"/>
    <property type="match status" value="1"/>
</dbReference>
<dbReference type="InterPro" id="IPR018356">
    <property type="entry name" value="Tscrpt_reg_HTH_DeoR_CS"/>
</dbReference>
<evidence type="ECO:0000256" key="6">
    <source>
        <dbReference type="ARBA" id="ARBA00024937"/>
    </source>
</evidence>
<dbReference type="PRINTS" id="PR00037">
    <property type="entry name" value="HTHLACR"/>
</dbReference>
<dbReference type="Pfam" id="PF00455">
    <property type="entry name" value="DeoRC"/>
    <property type="match status" value="1"/>
</dbReference>
<dbReference type="InterPro" id="IPR037171">
    <property type="entry name" value="NagB/RpiA_transferase-like"/>
</dbReference>
<dbReference type="InterPro" id="IPR014036">
    <property type="entry name" value="DeoR-like_C"/>
</dbReference>
<name>A0ABV3P6A8_9ACTN</name>
<evidence type="ECO:0000313" key="8">
    <source>
        <dbReference type="EMBL" id="MEW9265075.1"/>
    </source>
</evidence>
<dbReference type="GO" id="GO:0003677">
    <property type="term" value="F:DNA binding"/>
    <property type="evidence" value="ECO:0007669"/>
    <property type="project" value="UniProtKB-KW"/>
</dbReference>
<comment type="function">
    <text evidence="6">Repressor of the lactose catabolism operon. Galactose-6-phosphate is the inducer.</text>
</comment>
<evidence type="ECO:0000256" key="5">
    <source>
        <dbReference type="ARBA" id="ARBA00023163"/>
    </source>
</evidence>
<dbReference type="RefSeq" id="WP_367637993.1">
    <property type="nucleotide sequence ID" value="NZ_JBFNQN010000006.1"/>
</dbReference>
<dbReference type="SMART" id="SM00420">
    <property type="entry name" value="HTH_DEOR"/>
    <property type="match status" value="1"/>
</dbReference>
<dbReference type="InterPro" id="IPR036390">
    <property type="entry name" value="WH_DNA-bd_sf"/>
</dbReference>
<dbReference type="PANTHER" id="PTHR30363:SF4">
    <property type="entry name" value="GLYCEROL-3-PHOSPHATE REGULON REPRESSOR"/>
    <property type="match status" value="1"/>
</dbReference>
<comment type="caution">
    <text evidence="8">The sequence shown here is derived from an EMBL/GenBank/DDBJ whole genome shotgun (WGS) entry which is preliminary data.</text>
</comment>
<dbReference type="EMBL" id="JBFNQN010000006">
    <property type="protein sequence ID" value="MEW9265075.1"/>
    <property type="molecule type" value="Genomic_DNA"/>
</dbReference>
<dbReference type="Pfam" id="PF08220">
    <property type="entry name" value="HTH_DeoR"/>
    <property type="match status" value="1"/>
</dbReference>
<dbReference type="InterPro" id="IPR036388">
    <property type="entry name" value="WH-like_DNA-bd_sf"/>
</dbReference>
<keyword evidence="3" id="KW-0805">Transcription regulation</keyword>
<keyword evidence="5" id="KW-0804">Transcription</keyword>
<protein>
    <recommendedName>
        <fullName evidence="1">Lactose phosphotransferase system repressor</fullName>
    </recommendedName>
</protein>
<keyword evidence="2" id="KW-0678">Repressor</keyword>
<feature type="domain" description="HTH deoR-type" evidence="7">
    <location>
        <begin position="3"/>
        <end position="58"/>
    </location>
</feature>
<keyword evidence="9" id="KW-1185">Reference proteome</keyword>
<evidence type="ECO:0000256" key="1">
    <source>
        <dbReference type="ARBA" id="ARBA00021390"/>
    </source>
</evidence>
<dbReference type="SUPFAM" id="SSF100950">
    <property type="entry name" value="NagB/RpiA/CoA transferase-like"/>
    <property type="match status" value="1"/>
</dbReference>
<evidence type="ECO:0000256" key="2">
    <source>
        <dbReference type="ARBA" id="ARBA00022491"/>
    </source>
</evidence>
<organism evidence="8 9">
    <name type="scientific">Kineococcus endophyticus</name>
    <dbReference type="NCBI Taxonomy" id="1181883"/>
    <lineage>
        <taxon>Bacteria</taxon>
        <taxon>Bacillati</taxon>
        <taxon>Actinomycetota</taxon>
        <taxon>Actinomycetes</taxon>
        <taxon>Kineosporiales</taxon>
        <taxon>Kineosporiaceae</taxon>
        <taxon>Kineococcus</taxon>
    </lineage>
</organism>
<evidence type="ECO:0000256" key="4">
    <source>
        <dbReference type="ARBA" id="ARBA00023125"/>
    </source>
</evidence>
<sequence>MSSLDRRHVIAERVRAQGSVRIDALAEEFGVSAMTIHRDLDHLHSRGVLRKVRSGAEARPSEAFEHHHAYRADLNVPQKRAIAAAALRWAADRGALQAVALDDSTTALHLVPALKERGPLTVVSNFLPVLTAFATEPEVRLTAVGGEFVPEFASFGGSSAVAALADLHYDVVFMSVTAVSDGACFHPSRATADLKRAFLRSAELRVLLADHTKFTRRAVHRIGNLAEFDVVVVDAETDPADVDAVRAAGVELVVAEEAHP</sequence>
<dbReference type="PANTHER" id="PTHR30363">
    <property type="entry name" value="HTH-TYPE TRANSCRIPTIONAL REGULATOR SRLR-RELATED"/>
    <property type="match status" value="1"/>
</dbReference>
<accession>A0ABV3P6A8</accession>
<reference evidence="8 9" key="1">
    <citation type="submission" date="2024-07" db="EMBL/GenBank/DDBJ databases">
        <authorList>
            <person name="Thanompreechachai J."/>
            <person name="Duangmal K."/>
        </authorList>
    </citation>
    <scope>NUCLEOTIDE SEQUENCE [LARGE SCALE GENOMIC DNA]</scope>
    <source>
        <strain evidence="8 9">KCTC 19886</strain>
    </source>
</reference>
<gene>
    <name evidence="8" type="ORF">AB1207_09975</name>
</gene>